<reference evidence="6" key="1">
    <citation type="journal article" date="2019" name="Int. J. Syst. Evol. Microbiol.">
        <title>The Global Catalogue of Microorganisms (GCM) 10K type strain sequencing project: providing services to taxonomists for standard genome sequencing and annotation.</title>
        <authorList>
            <consortium name="The Broad Institute Genomics Platform"/>
            <consortium name="The Broad Institute Genome Sequencing Center for Infectious Disease"/>
            <person name="Wu L."/>
            <person name="Ma J."/>
        </authorList>
    </citation>
    <scope>NUCLEOTIDE SEQUENCE [LARGE SCALE GENOMIC DNA]</scope>
    <source>
        <strain evidence="6">KCTC 42143</strain>
    </source>
</reference>
<dbReference type="SUPFAM" id="SSF51445">
    <property type="entry name" value="(Trans)glycosidases"/>
    <property type="match status" value="1"/>
</dbReference>
<feature type="domain" description="Glycoside Hydrolase 20C C-terminal" evidence="4">
    <location>
        <begin position="419"/>
        <end position="606"/>
    </location>
</feature>
<organism evidence="5 6">
    <name type="scientific">Carnobacterium antarcticum</name>
    <dbReference type="NCBI Taxonomy" id="2126436"/>
    <lineage>
        <taxon>Bacteria</taxon>
        <taxon>Bacillati</taxon>
        <taxon>Bacillota</taxon>
        <taxon>Bacilli</taxon>
        <taxon>Lactobacillales</taxon>
        <taxon>Carnobacteriaceae</taxon>
        <taxon>Carnobacterium</taxon>
    </lineage>
</organism>
<keyword evidence="2" id="KW-0378">Hydrolase</keyword>
<dbReference type="Gene3D" id="1.20.120.670">
    <property type="entry name" value="N-acetyl-b-d-glucoasminidase"/>
    <property type="match status" value="1"/>
</dbReference>
<dbReference type="Proteomes" id="UP001597285">
    <property type="component" value="Unassembled WGS sequence"/>
</dbReference>
<name>A0ABW4NQU4_9LACT</name>
<sequence>MKLYFSGDTQEVIEGLELLSGKLAIQLTREGYPIKVTQRMGNLKVTNSNGQGEIFYQEKSHFFRGVGLFLEAIESQEEFAIEEVLQFDTGGAMLDSSRNAVLAVKGIKELLRDMSVMGLNLLMMYTEDTYEVDEYPYFGYMRGRYTKNEIRELDQYALKLGIEMVPCIQTLGHLREALKWEYANELRDTEDILLIDEPKTYEFLRNLIKSATEPYVSNRIHIGMDEAHDLGLGRYLELNEYKNRFELMNSHLQQVVKITESFGLQAMLWSDMYFKLGSKTNEYTDINAEFPEEIIAGIPNVQMVYWDYYHTEEATYAGMMKKHSELGENQIFAGGIWTWNGLAPNYGKTWATTKAGLTAAKKSGVKEVFATMWGDNGAETPVLTALPGLQLYAEHMYHKDVEEAEVARRFNFCTGSNIDDFLILQNLDETTGVSPYNIMTSQTSKILLWQDSLIGLFDENINGLDLNQHYADLVPRLEQAKKNNPSLNLLFDFYENLARVLSIKAELGIQLKAAYDAADRFKMQELVDVALVLSRKIDVLRKSHRELWFSINKPFGWEILDIRYGGVLLRNETTIYRLTQWINHEIVLIEELEEKRLPFKGPYGNPEGSLGNSMYHRIVTSSAFSS</sequence>
<feature type="domain" description="Glycoside hydrolase family 20 catalytic" evidence="3">
    <location>
        <begin position="91"/>
        <end position="277"/>
    </location>
</feature>
<protein>
    <submittedName>
        <fullName evidence="5">Beta-N-acetylhexosaminidase</fullName>
    </submittedName>
</protein>
<evidence type="ECO:0000313" key="6">
    <source>
        <dbReference type="Proteomes" id="UP001597285"/>
    </source>
</evidence>
<dbReference type="RefSeq" id="WP_058918750.1">
    <property type="nucleotide sequence ID" value="NZ_JBHSQC010000002.1"/>
</dbReference>
<dbReference type="InterPro" id="IPR038901">
    <property type="entry name" value="HEXDC-like"/>
</dbReference>
<evidence type="ECO:0000256" key="2">
    <source>
        <dbReference type="ARBA" id="ARBA00022801"/>
    </source>
</evidence>
<comment type="caution">
    <text evidence="5">The sequence shown here is derived from an EMBL/GenBank/DDBJ whole genome shotgun (WGS) entry which is preliminary data.</text>
</comment>
<proteinExistence type="inferred from homology"/>
<dbReference type="InterPro" id="IPR015883">
    <property type="entry name" value="Glyco_hydro_20_cat"/>
</dbReference>
<dbReference type="CDD" id="cd06565">
    <property type="entry name" value="GH20_GcnA-like"/>
    <property type="match status" value="1"/>
</dbReference>
<keyword evidence="6" id="KW-1185">Reference proteome</keyword>
<dbReference type="EMBL" id="JBHUFF010000022">
    <property type="protein sequence ID" value="MFD1800490.1"/>
    <property type="molecule type" value="Genomic_DNA"/>
</dbReference>
<dbReference type="InterPro" id="IPR017853">
    <property type="entry name" value="GH"/>
</dbReference>
<accession>A0ABW4NQU4</accession>
<dbReference type="Pfam" id="PF18088">
    <property type="entry name" value="Glyco_H_20C_C"/>
    <property type="match status" value="1"/>
</dbReference>
<gene>
    <name evidence="5" type="ORF">ACFSBK_11585</name>
</gene>
<evidence type="ECO:0000259" key="4">
    <source>
        <dbReference type="Pfam" id="PF18088"/>
    </source>
</evidence>
<evidence type="ECO:0000259" key="3">
    <source>
        <dbReference type="Pfam" id="PF00728"/>
    </source>
</evidence>
<dbReference type="Gene3D" id="3.20.20.80">
    <property type="entry name" value="Glycosidases"/>
    <property type="match status" value="1"/>
</dbReference>
<dbReference type="Pfam" id="PF00728">
    <property type="entry name" value="Glyco_hydro_20"/>
    <property type="match status" value="1"/>
</dbReference>
<evidence type="ECO:0000256" key="1">
    <source>
        <dbReference type="ARBA" id="ARBA00006285"/>
    </source>
</evidence>
<dbReference type="InterPro" id="IPR041063">
    <property type="entry name" value="Glyco_H_20C_C"/>
</dbReference>
<comment type="similarity">
    <text evidence="1">Belongs to the glycosyl hydrolase 20 family.</text>
</comment>
<dbReference type="PANTHER" id="PTHR21040">
    <property type="entry name" value="BCDNA.GH04120"/>
    <property type="match status" value="1"/>
</dbReference>
<dbReference type="PANTHER" id="PTHR21040:SF8">
    <property type="entry name" value="BCDNA.GH04120"/>
    <property type="match status" value="1"/>
</dbReference>
<evidence type="ECO:0000313" key="5">
    <source>
        <dbReference type="EMBL" id="MFD1800490.1"/>
    </source>
</evidence>